<dbReference type="PROSITE" id="PS50082">
    <property type="entry name" value="WD_REPEATS_2"/>
    <property type="match status" value="1"/>
</dbReference>
<gene>
    <name evidence="4" type="ORF">MYCGRDRAFT_44834</name>
</gene>
<sequence length="163" mass="17988">MDINVSRGDQQEIMAVWNAMMGEQTQKLEGHDGAVSAVAFSPDGQVIVSASFNKTVRLWNATMGEMIQLIPNAGRSSRITFAADGKAVQTDTGIFLLEQAVSGLPGDFSTWTTSLELRDQWICNRDKDLLWLPYEYRGYCSAIHKTTLAIGQPSSAVSIFRLR</sequence>
<name>F9XGE5_ZYMTI</name>
<dbReference type="InParanoid" id="F9XGE5"/>
<dbReference type="PANTHER" id="PTHR19848:SF8">
    <property type="entry name" value="F-BOX AND WD REPEAT DOMAIN CONTAINING 7"/>
    <property type="match status" value="1"/>
</dbReference>
<accession>F9XGE5</accession>
<keyword evidence="1 3" id="KW-0853">WD repeat</keyword>
<dbReference type="Pfam" id="PF00400">
    <property type="entry name" value="WD40"/>
    <property type="match status" value="1"/>
</dbReference>
<dbReference type="OrthoDB" id="3939805at2759"/>
<evidence type="ECO:0000313" key="5">
    <source>
        <dbReference type="Proteomes" id="UP000008062"/>
    </source>
</evidence>
<dbReference type="InterPro" id="IPR036322">
    <property type="entry name" value="WD40_repeat_dom_sf"/>
</dbReference>
<dbReference type="InterPro" id="IPR001680">
    <property type="entry name" value="WD40_rpt"/>
</dbReference>
<dbReference type="PANTHER" id="PTHR19848">
    <property type="entry name" value="WD40 REPEAT PROTEIN"/>
    <property type="match status" value="1"/>
</dbReference>
<evidence type="ECO:0000313" key="4">
    <source>
        <dbReference type="EMBL" id="EGP85547.1"/>
    </source>
</evidence>
<dbReference type="OMA" id="WITWNTH"/>
<dbReference type="Gene3D" id="2.130.10.10">
    <property type="entry name" value="YVTN repeat-like/Quinoprotein amine dehydrogenase"/>
    <property type="match status" value="1"/>
</dbReference>
<proteinExistence type="predicted"/>
<dbReference type="SMART" id="SM00320">
    <property type="entry name" value="WD40"/>
    <property type="match status" value="1"/>
</dbReference>
<dbReference type="STRING" id="336722.F9XGE5"/>
<organism evidence="4 5">
    <name type="scientific">Zymoseptoria tritici (strain CBS 115943 / IPO323)</name>
    <name type="common">Speckled leaf blotch fungus</name>
    <name type="synonym">Septoria tritici</name>
    <dbReference type="NCBI Taxonomy" id="336722"/>
    <lineage>
        <taxon>Eukaryota</taxon>
        <taxon>Fungi</taxon>
        <taxon>Dikarya</taxon>
        <taxon>Ascomycota</taxon>
        <taxon>Pezizomycotina</taxon>
        <taxon>Dothideomycetes</taxon>
        <taxon>Dothideomycetidae</taxon>
        <taxon>Mycosphaerellales</taxon>
        <taxon>Mycosphaerellaceae</taxon>
        <taxon>Zymoseptoria</taxon>
    </lineage>
</organism>
<dbReference type="RefSeq" id="XP_003850571.1">
    <property type="nucleotide sequence ID" value="XM_003850523.1"/>
</dbReference>
<evidence type="ECO:0000256" key="2">
    <source>
        <dbReference type="ARBA" id="ARBA00022737"/>
    </source>
</evidence>
<reference evidence="4 5" key="1">
    <citation type="journal article" date="2011" name="PLoS Genet.">
        <title>Finished genome of the fungal wheat pathogen Mycosphaerella graminicola reveals dispensome structure, chromosome plasticity, and stealth pathogenesis.</title>
        <authorList>
            <person name="Goodwin S.B."/>
            <person name="Ben M'barek S."/>
            <person name="Dhillon B."/>
            <person name="Wittenberg A.H.J."/>
            <person name="Crane C.F."/>
            <person name="Hane J.K."/>
            <person name="Foster A.J."/>
            <person name="Van der Lee T.A.J."/>
            <person name="Grimwood J."/>
            <person name="Aerts A."/>
            <person name="Antoniw J."/>
            <person name="Bailey A."/>
            <person name="Bluhm B."/>
            <person name="Bowler J."/>
            <person name="Bristow J."/>
            <person name="van der Burgt A."/>
            <person name="Canto-Canche B."/>
            <person name="Churchill A.C.L."/>
            <person name="Conde-Ferraez L."/>
            <person name="Cools H.J."/>
            <person name="Coutinho P.M."/>
            <person name="Csukai M."/>
            <person name="Dehal P."/>
            <person name="De Wit P."/>
            <person name="Donzelli B."/>
            <person name="van de Geest H.C."/>
            <person name="van Ham R.C.H.J."/>
            <person name="Hammond-Kosack K.E."/>
            <person name="Henrissat B."/>
            <person name="Kilian A."/>
            <person name="Kobayashi A.K."/>
            <person name="Koopmann E."/>
            <person name="Kourmpetis Y."/>
            <person name="Kuzniar A."/>
            <person name="Lindquist E."/>
            <person name="Lombard V."/>
            <person name="Maliepaard C."/>
            <person name="Martins N."/>
            <person name="Mehrabi R."/>
            <person name="Nap J.P.H."/>
            <person name="Ponomarenko A."/>
            <person name="Rudd J.J."/>
            <person name="Salamov A."/>
            <person name="Schmutz J."/>
            <person name="Schouten H.J."/>
            <person name="Shapiro H."/>
            <person name="Stergiopoulos I."/>
            <person name="Torriani S.F.F."/>
            <person name="Tu H."/>
            <person name="de Vries R.P."/>
            <person name="Waalwijk C."/>
            <person name="Ware S.B."/>
            <person name="Wiebenga A."/>
            <person name="Zwiers L.-H."/>
            <person name="Oliver R.P."/>
            <person name="Grigoriev I.V."/>
            <person name="Kema G.H.J."/>
        </authorList>
    </citation>
    <scope>NUCLEOTIDE SEQUENCE [LARGE SCALE GENOMIC DNA]</scope>
    <source>
        <strain evidence="5">CBS 115943 / IPO323</strain>
    </source>
</reference>
<dbReference type="SUPFAM" id="SSF50978">
    <property type="entry name" value="WD40 repeat-like"/>
    <property type="match status" value="1"/>
</dbReference>
<dbReference type="InterPro" id="IPR015943">
    <property type="entry name" value="WD40/YVTN_repeat-like_dom_sf"/>
</dbReference>
<protein>
    <submittedName>
        <fullName evidence="4">Uncharacterized protein</fullName>
    </submittedName>
</protein>
<dbReference type="PROSITE" id="PS50294">
    <property type="entry name" value="WD_REPEATS_REGION"/>
    <property type="match status" value="1"/>
</dbReference>
<feature type="repeat" description="WD" evidence="3">
    <location>
        <begin position="28"/>
        <end position="69"/>
    </location>
</feature>
<evidence type="ECO:0000256" key="3">
    <source>
        <dbReference type="PROSITE-ProRule" id="PRU00221"/>
    </source>
</evidence>
<keyword evidence="5" id="KW-1185">Reference proteome</keyword>
<keyword evidence="2" id="KW-0677">Repeat</keyword>
<dbReference type="HOGENOM" id="CLU_000288_57_19_1"/>
<dbReference type="AlphaFoldDB" id="F9XGE5"/>
<dbReference type="KEGG" id="ztr:MYCGRDRAFT_44834"/>
<dbReference type="EMBL" id="CM001202">
    <property type="protein sequence ID" value="EGP85547.1"/>
    <property type="molecule type" value="Genomic_DNA"/>
</dbReference>
<dbReference type="GeneID" id="13395283"/>
<evidence type="ECO:0000256" key="1">
    <source>
        <dbReference type="ARBA" id="ARBA00022574"/>
    </source>
</evidence>
<dbReference type="Proteomes" id="UP000008062">
    <property type="component" value="Chromosome 7"/>
</dbReference>